<dbReference type="EMBL" id="JAAQPF010000475">
    <property type="protein sequence ID" value="KAF5701707.1"/>
    <property type="molecule type" value="Genomic_DNA"/>
</dbReference>
<feature type="signal peptide" evidence="1">
    <location>
        <begin position="1"/>
        <end position="16"/>
    </location>
</feature>
<name>A0A8H5XXD6_9HYPO</name>
<comment type="caution">
    <text evidence="2">The sequence shown here is derived from an EMBL/GenBank/DDBJ whole genome shotgun (WGS) entry which is preliminary data.</text>
</comment>
<evidence type="ECO:0000313" key="3">
    <source>
        <dbReference type="Proteomes" id="UP000532311"/>
    </source>
</evidence>
<evidence type="ECO:0000256" key="1">
    <source>
        <dbReference type="SAM" id="SignalP"/>
    </source>
</evidence>
<reference evidence="2 3" key="1">
    <citation type="submission" date="2020-05" db="EMBL/GenBank/DDBJ databases">
        <title>Identification and distribution of gene clusters putatively required for synthesis of sphingolipid metabolism inhibitors in phylogenetically diverse species of the filamentous fungus Fusarium.</title>
        <authorList>
            <person name="Kim H.-S."/>
            <person name="Busman M."/>
            <person name="Brown D.W."/>
            <person name="Divon H."/>
            <person name="Uhlig S."/>
            <person name="Proctor R.H."/>
        </authorList>
    </citation>
    <scope>NUCLEOTIDE SEQUENCE [LARGE SCALE GENOMIC DNA]</scope>
    <source>
        <strain evidence="2 3">NRRL 26131</strain>
    </source>
</reference>
<gene>
    <name evidence="2" type="ORF">FGLOB1_10068</name>
</gene>
<evidence type="ECO:0008006" key="4">
    <source>
        <dbReference type="Google" id="ProtNLM"/>
    </source>
</evidence>
<protein>
    <recommendedName>
        <fullName evidence="4">Extracellular membrane protein CFEM domain-containing protein</fullName>
    </recommendedName>
</protein>
<keyword evidence="3" id="KW-1185">Reference proteome</keyword>
<feature type="chain" id="PRO_5035003180" description="Extracellular membrane protein CFEM domain-containing protein" evidence="1">
    <location>
        <begin position="17"/>
        <end position="309"/>
    </location>
</feature>
<evidence type="ECO:0000313" key="2">
    <source>
        <dbReference type="EMBL" id="KAF5701707.1"/>
    </source>
</evidence>
<dbReference type="Proteomes" id="UP000532311">
    <property type="component" value="Unassembled WGS sequence"/>
</dbReference>
<accession>A0A8H5XXD6</accession>
<proteinExistence type="predicted"/>
<organism evidence="2 3">
    <name type="scientific">Fusarium globosum</name>
    <dbReference type="NCBI Taxonomy" id="78864"/>
    <lineage>
        <taxon>Eukaryota</taxon>
        <taxon>Fungi</taxon>
        <taxon>Dikarya</taxon>
        <taxon>Ascomycota</taxon>
        <taxon>Pezizomycotina</taxon>
        <taxon>Sordariomycetes</taxon>
        <taxon>Hypocreomycetidae</taxon>
        <taxon>Hypocreales</taxon>
        <taxon>Nectriaceae</taxon>
        <taxon>Fusarium</taxon>
        <taxon>Fusarium fujikuroi species complex</taxon>
    </lineage>
</organism>
<dbReference type="AlphaFoldDB" id="A0A8H5XXD6"/>
<sequence length="309" mass="32294">MNKLVSLLTLVSPVLALPLTSYDECEKAYNACIVAGTPEVACSCTLTACVGEDSARIREYCSSATASLAQPTKTEIASASKNDTVPVETFTPIPGIPGGCNPALPGSCPLPYHTGLPPTFTPIPIVPGECSPAHPKLCVSAHITYTATSAATSAATHPSFPVPTNGTQPVASIYPSLIPVVGKTWAIQNLTRYCGEDGHGCDYNFIVEADGKTERCTVVRMPGSSASTESWANEPCTAGSSFSISWGYATEPAPPFAVITVVRDKELAWFGVSDVNGQQVTPSNPYGSGDYGSLGPEQVYTYSATKIET</sequence>
<keyword evidence="1" id="KW-0732">Signal</keyword>